<dbReference type="InterPro" id="IPR025623">
    <property type="entry name" value="YusW"/>
</dbReference>
<dbReference type="AlphaFoldDB" id="A0A419V9E8"/>
<evidence type="ECO:0000256" key="1">
    <source>
        <dbReference type="SAM" id="SignalP"/>
    </source>
</evidence>
<accession>A0A419V9E8</accession>
<keyword evidence="3" id="KW-1185">Reference proteome</keyword>
<dbReference type="Pfam" id="PF14039">
    <property type="entry name" value="YusW"/>
    <property type="match status" value="1"/>
</dbReference>
<dbReference type="OrthoDB" id="2452750at2"/>
<comment type="caution">
    <text evidence="2">The sequence shown here is derived from an EMBL/GenBank/DDBJ whole genome shotgun (WGS) entry which is preliminary data.</text>
</comment>
<proteinExistence type="predicted"/>
<gene>
    <name evidence="2" type="ORF">ATL39_0803</name>
</gene>
<dbReference type="RefSeq" id="WP_120191973.1">
    <property type="nucleotide sequence ID" value="NZ_RAPK01000006.1"/>
</dbReference>
<name>A0A419V9E8_9BACL</name>
<protein>
    <submittedName>
        <fullName evidence="2">YusW-like protein</fullName>
    </submittedName>
</protein>
<evidence type="ECO:0000313" key="3">
    <source>
        <dbReference type="Proteomes" id="UP000285120"/>
    </source>
</evidence>
<reference evidence="2 3" key="1">
    <citation type="submission" date="2018-09" db="EMBL/GenBank/DDBJ databases">
        <title>Genomic Encyclopedia of Archaeal and Bacterial Type Strains, Phase II (KMG-II): from individual species to whole genera.</title>
        <authorList>
            <person name="Goeker M."/>
        </authorList>
    </citation>
    <scope>NUCLEOTIDE SEQUENCE [LARGE SCALE GENOMIC DNA]</scope>
    <source>
        <strain evidence="2 3">DSM 17008</strain>
    </source>
</reference>
<sequence>MKKTGLFLLTASLPFALAACGSDESGPSIESQPLSDDDSELEEAAWYDELGYTSFEMEVEYEYGEYDVSYDYNNGDPQAEISDSRGDEEREVEDEEALLELGQVLPDLDVTPQSNELQLMNESVNNFQLDDNYQEMQIDVEFDEAEAIQAEDSTQG</sequence>
<organism evidence="2 3">
    <name type="scientific">Sinobaca qinghaiensis</name>
    <dbReference type="NCBI Taxonomy" id="342944"/>
    <lineage>
        <taxon>Bacteria</taxon>
        <taxon>Bacillati</taxon>
        <taxon>Bacillota</taxon>
        <taxon>Bacilli</taxon>
        <taxon>Bacillales</taxon>
        <taxon>Sporolactobacillaceae</taxon>
        <taxon>Sinobaca</taxon>
    </lineage>
</organism>
<dbReference type="Proteomes" id="UP000285120">
    <property type="component" value="Unassembled WGS sequence"/>
</dbReference>
<feature type="chain" id="PRO_5018968428" evidence="1">
    <location>
        <begin position="19"/>
        <end position="156"/>
    </location>
</feature>
<evidence type="ECO:0000313" key="2">
    <source>
        <dbReference type="EMBL" id="RKD76583.1"/>
    </source>
</evidence>
<dbReference type="PROSITE" id="PS51257">
    <property type="entry name" value="PROKAR_LIPOPROTEIN"/>
    <property type="match status" value="1"/>
</dbReference>
<keyword evidence="1" id="KW-0732">Signal</keyword>
<dbReference type="EMBL" id="RAPK01000006">
    <property type="protein sequence ID" value="RKD76583.1"/>
    <property type="molecule type" value="Genomic_DNA"/>
</dbReference>
<feature type="signal peptide" evidence="1">
    <location>
        <begin position="1"/>
        <end position="18"/>
    </location>
</feature>